<evidence type="ECO:0000256" key="4">
    <source>
        <dbReference type="ARBA" id="ARBA00071824"/>
    </source>
</evidence>
<name>A0A1H7GF44_RUMAL</name>
<evidence type="ECO:0000259" key="5">
    <source>
        <dbReference type="Pfam" id="PF13614"/>
    </source>
</evidence>
<dbReference type="PANTHER" id="PTHR13696:SF52">
    <property type="entry name" value="PARA FAMILY PROTEIN CT_582"/>
    <property type="match status" value="1"/>
</dbReference>
<evidence type="ECO:0000313" key="6">
    <source>
        <dbReference type="EMBL" id="SEK35100.1"/>
    </source>
</evidence>
<feature type="non-terminal residue" evidence="6">
    <location>
        <position position="1"/>
    </location>
</feature>
<proteinExistence type="inferred from homology"/>
<feature type="domain" description="AAA" evidence="5">
    <location>
        <begin position="65"/>
        <end position="239"/>
    </location>
</feature>
<dbReference type="Pfam" id="PF13614">
    <property type="entry name" value="AAA_31"/>
    <property type="match status" value="1"/>
</dbReference>
<dbReference type="CDD" id="cd02042">
    <property type="entry name" value="ParAB_family"/>
    <property type="match status" value="1"/>
</dbReference>
<gene>
    <name evidence="6" type="ORF">SAMN05216469_10229</name>
</gene>
<protein>
    <recommendedName>
        <fullName evidence="4">Sporulation initiation inhibitor protein Soj</fullName>
    </recommendedName>
</protein>
<comment type="catalytic activity">
    <reaction evidence="2">
        <text>ATP + H2O = ADP + phosphate + H(+)</text>
        <dbReference type="Rhea" id="RHEA:13065"/>
        <dbReference type="ChEBI" id="CHEBI:15377"/>
        <dbReference type="ChEBI" id="CHEBI:15378"/>
        <dbReference type="ChEBI" id="CHEBI:30616"/>
        <dbReference type="ChEBI" id="CHEBI:43474"/>
        <dbReference type="ChEBI" id="CHEBI:456216"/>
    </reaction>
</comment>
<dbReference type="PANTHER" id="PTHR13696">
    <property type="entry name" value="P-LOOP CONTAINING NUCLEOSIDE TRIPHOSPHATE HYDROLASE"/>
    <property type="match status" value="1"/>
</dbReference>
<dbReference type="EMBL" id="FOAT01000002">
    <property type="protein sequence ID" value="SEK35100.1"/>
    <property type="molecule type" value="Genomic_DNA"/>
</dbReference>
<dbReference type="InterPro" id="IPR050678">
    <property type="entry name" value="DNA_Partitioning_ATPase"/>
</dbReference>
<dbReference type="InterPro" id="IPR027417">
    <property type="entry name" value="P-loop_NTPase"/>
</dbReference>
<evidence type="ECO:0000256" key="1">
    <source>
        <dbReference type="ARBA" id="ARBA00006976"/>
    </source>
</evidence>
<comment type="similarity">
    <text evidence="1">Belongs to the ParA family.</text>
</comment>
<evidence type="ECO:0000313" key="7">
    <source>
        <dbReference type="Proteomes" id="UP000186015"/>
    </source>
</evidence>
<dbReference type="Gene3D" id="3.40.50.300">
    <property type="entry name" value="P-loop containing nucleotide triphosphate hydrolases"/>
    <property type="match status" value="1"/>
</dbReference>
<dbReference type="FunFam" id="3.40.50.300:FF:000285">
    <property type="entry name" value="Sporulation initiation inhibitor Soj"/>
    <property type="match status" value="1"/>
</dbReference>
<reference evidence="6 7" key="1">
    <citation type="submission" date="2016-10" db="EMBL/GenBank/DDBJ databases">
        <authorList>
            <person name="de Groot N.N."/>
        </authorList>
    </citation>
    <scope>NUCLEOTIDE SEQUENCE [LARGE SCALE GENOMIC DNA]</scope>
    <source>
        <strain evidence="6 7">KH2T6</strain>
    </source>
</reference>
<comment type="subunit">
    <text evidence="3">Dimerizes in the presence of ATP but not ADP; ATP-binding is required for double-stranded (ds)DNA-binding. Interacts with DnaA.</text>
</comment>
<evidence type="ECO:0000256" key="2">
    <source>
        <dbReference type="ARBA" id="ARBA00049360"/>
    </source>
</evidence>
<dbReference type="SUPFAM" id="SSF52540">
    <property type="entry name" value="P-loop containing nucleoside triphosphate hydrolases"/>
    <property type="match status" value="1"/>
</dbReference>
<evidence type="ECO:0000256" key="3">
    <source>
        <dbReference type="ARBA" id="ARBA00062323"/>
    </source>
</evidence>
<dbReference type="Proteomes" id="UP000186015">
    <property type="component" value="Unassembled WGS sequence"/>
</dbReference>
<organism evidence="6 7">
    <name type="scientific">Ruminococcus albus</name>
    <dbReference type="NCBI Taxonomy" id="1264"/>
    <lineage>
        <taxon>Bacteria</taxon>
        <taxon>Bacillati</taxon>
        <taxon>Bacillota</taxon>
        <taxon>Clostridia</taxon>
        <taxon>Eubacteriales</taxon>
        <taxon>Oscillospiraceae</taxon>
        <taxon>Ruminococcus</taxon>
    </lineage>
</organism>
<accession>A0A1H7GF44</accession>
<dbReference type="InterPro" id="IPR025669">
    <property type="entry name" value="AAA_dom"/>
</dbReference>
<dbReference type="AlphaFoldDB" id="A0A1H7GF44"/>
<sequence>AKMFHVEQSLTKIRARQNVPRGTFSAEEKTLRAKRRNFQKGVFKSAKMLYNKNYDIIGKGDTMGKIIAVSNQKGGVGKSTTVCNLAAVFGARGEKVLIIDFDPQGNTTTSYGIQKRSIRNTVYDVLMGDCSLFEAVCATAFRGVSVVPTTQELAGAAVQLMTMDNRAYQLRKKLEEAKNFYDRILIDCPPTLDMLTINALVAADSVLIPLQCEFLSLEGLVELHSTIDRVKQTWNKSLIIEGILFTMCVDRYKITGQIVNEVKKHFPKEVFSTSIPRNVALSEAPSFGQPAIYYDKKAKGSKAYEELAKEIMKREKKRKDK</sequence>